<dbReference type="InterPro" id="IPR032808">
    <property type="entry name" value="DoxX"/>
</dbReference>
<keyword evidence="2 5" id="KW-0812">Transmembrane</keyword>
<feature type="transmembrane region" description="Helical" evidence="5">
    <location>
        <begin position="60"/>
        <end position="77"/>
    </location>
</feature>
<evidence type="ECO:0000256" key="1">
    <source>
        <dbReference type="ARBA" id="ARBA00004141"/>
    </source>
</evidence>
<dbReference type="EMBL" id="FZNW01000007">
    <property type="protein sequence ID" value="SNR49457.1"/>
    <property type="molecule type" value="Genomic_DNA"/>
</dbReference>
<keyword evidence="7" id="KW-1185">Reference proteome</keyword>
<evidence type="ECO:0000256" key="2">
    <source>
        <dbReference type="ARBA" id="ARBA00022692"/>
    </source>
</evidence>
<evidence type="ECO:0000256" key="3">
    <source>
        <dbReference type="ARBA" id="ARBA00022989"/>
    </source>
</evidence>
<dbReference type="Pfam" id="PF13564">
    <property type="entry name" value="DoxX_2"/>
    <property type="match status" value="1"/>
</dbReference>
<comment type="subcellular location">
    <subcellularLocation>
        <location evidence="1">Membrane</location>
        <topology evidence="1">Multi-pass membrane protein</topology>
    </subcellularLocation>
</comment>
<dbReference type="GO" id="GO:0016020">
    <property type="term" value="C:membrane"/>
    <property type="evidence" value="ECO:0007669"/>
    <property type="project" value="UniProtKB-SubCell"/>
</dbReference>
<dbReference type="AlphaFoldDB" id="A0A238WSE4"/>
<dbReference type="OrthoDB" id="3576439at2"/>
<feature type="transmembrane region" description="Helical" evidence="5">
    <location>
        <begin position="21"/>
        <end position="40"/>
    </location>
</feature>
<protein>
    <submittedName>
        <fullName evidence="6">DoxX-like family protein</fullName>
    </submittedName>
</protein>
<accession>A0A238WSE4</accession>
<feature type="transmembrane region" description="Helical" evidence="5">
    <location>
        <begin position="84"/>
        <end position="102"/>
    </location>
</feature>
<evidence type="ECO:0000256" key="4">
    <source>
        <dbReference type="ARBA" id="ARBA00023136"/>
    </source>
</evidence>
<keyword evidence="4 5" id="KW-0472">Membrane</keyword>
<dbReference type="Proteomes" id="UP000198348">
    <property type="component" value="Unassembled WGS sequence"/>
</dbReference>
<evidence type="ECO:0000256" key="5">
    <source>
        <dbReference type="SAM" id="Phobius"/>
    </source>
</evidence>
<evidence type="ECO:0000313" key="6">
    <source>
        <dbReference type="EMBL" id="SNR49457.1"/>
    </source>
</evidence>
<proteinExistence type="predicted"/>
<sequence length="153" mass="15872">MTERNRVAAQADAGRGRAGTIALWVVQIITAAGFGLAASAKLAGDPAVVETFDAIGFGDWFRYLIAVLEIAGAVALLVPLLAGLAGLAFVGLMVGAVLVHLVVLGEGVAAAFPLLVLAAILAVARRRRTAELVAWVRGRRDTADDGHMTERTT</sequence>
<organism evidence="6 7">
    <name type="scientific">Haloechinothrix alba</name>
    <dbReference type="NCBI Taxonomy" id="664784"/>
    <lineage>
        <taxon>Bacteria</taxon>
        <taxon>Bacillati</taxon>
        <taxon>Actinomycetota</taxon>
        <taxon>Actinomycetes</taxon>
        <taxon>Pseudonocardiales</taxon>
        <taxon>Pseudonocardiaceae</taxon>
        <taxon>Haloechinothrix</taxon>
    </lineage>
</organism>
<name>A0A238WSE4_9PSEU</name>
<feature type="transmembrane region" description="Helical" evidence="5">
    <location>
        <begin position="108"/>
        <end position="124"/>
    </location>
</feature>
<gene>
    <name evidence="6" type="ORF">SAMN06265360_107165</name>
</gene>
<dbReference type="RefSeq" id="WP_089300983.1">
    <property type="nucleotide sequence ID" value="NZ_FZNW01000007.1"/>
</dbReference>
<reference evidence="6 7" key="1">
    <citation type="submission" date="2017-06" db="EMBL/GenBank/DDBJ databases">
        <authorList>
            <person name="Kim H.J."/>
            <person name="Triplett B.A."/>
        </authorList>
    </citation>
    <scope>NUCLEOTIDE SEQUENCE [LARGE SCALE GENOMIC DNA]</scope>
    <source>
        <strain evidence="6 7">DSM 45207</strain>
    </source>
</reference>
<keyword evidence="3 5" id="KW-1133">Transmembrane helix</keyword>
<evidence type="ECO:0000313" key="7">
    <source>
        <dbReference type="Proteomes" id="UP000198348"/>
    </source>
</evidence>